<keyword evidence="8 10" id="KW-0472">Membrane</keyword>
<feature type="transmembrane region" description="Helical" evidence="10">
    <location>
        <begin position="194"/>
        <end position="214"/>
    </location>
</feature>
<feature type="transmembrane region" description="Helical" evidence="10">
    <location>
        <begin position="290"/>
        <end position="312"/>
    </location>
</feature>
<dbReference type="PRINTS" id="PR00303">
    <property type="entry name" value="SECYTRNLCASE"/>
</dbReference>
<dbReference type="RefSeq" id="YP_003359267.1">
    <property type="nucleotide sequence ID" value="NC_013703.1"/>
</dbReference>
<keyword evidence="6 10" id="KW-1133">Transmembrane helix</keyword>
<dbReference type="InterPro" id="IPR026593">
    <property type="entry name" value="SecY"/>
</dbReference>
<dbReference type="HAMAP" id="MF_01465">
    <property type="entry name" value="SecY"/>
    <property type="match status" value="1"/>
</dbReference>
<gene>
    <name evidence="11" type="primary">secY</name>
    <name evidence="11" type="ORF">CRPAC_p051</name>
</gene>
<accession>D2ISB1</accession>
<keyword evidence="11" id="KW-0934">Plastid</keyword>
<comment type="subcellular location">
    <subcellularLocation>
        <location evidence="1">Membrane</location>
        <topology evidence="1">Multi-pass membrane protein</topology>
    </subcellularLocation>
</comment>
<evidence type="ECO:0000256" key="7">
    <source>
        <dbReference type="ARBA" id="ARBA00023010"/>
    </source>
</evidence>
<protein>
    <submittedName>
        <fullName evidence="11">Preprotein translocase subunit SecY</fullName>
    </submittedName>
</protein>
<dbReference type="GO" id="GO:0016020">
    <property type="term" value="C:membrane"/>
    <property type="evidence" value="ECO:0007669"/>
    <property type="project" value="UniProtKB-SubCell"/>
</dbReference>
<name>D2ISB1_9CRYP</name>
<comment type="similarity">
    <text evidence="2 9">Belongs to the SecY/SEC61-alpha family.</text>
</comment>
<reference evidence="11" key="1">
    <citation type="journal article" date="2009" name="Genome Biol. Evol.">
        <title>The complete plastid genome sequence of the secondarily nonphotosynthetic alga Cryptomonas paramecium: reduction, compaction, and accelerated evolutionary rate.</title>
        <authorList>
            <person name="Donaher N."/>
            <person name="Tanifuji G."/>
            <person name="Onodera N.T."/>
            <person name="Malfatti S.A."/>
            <person name="Chain P.S."/>
            <person name="Hara Y."/>
            <person name="Archibald J.M."/>
        </authorList>
    </citation>
    <scope>NUCLEOTIDE SEQUENCE</scope>
    <source>
        <strain evidence="11">CCAP977/2a</strain>
    </source>
</reference>
<dbReference type="PANTHER" id="PTHR10906">
    <property type="entry name" value="SECY/SEC61-ALPHA FAMILY MEMBER"/>
    <property type="match status" value="1"/>
</dbReference>
<dbReference type="SUPFAM" id="SSF103491">
    <property type="entry name" value="Preprotein translocase SecY subunit"/>
    <property type="match status" value="1"/>
</dbReference>
<geneLocation type="plastid" evidence="11"/>
<evidence type="ECO:0000256" key="10">
    <source>
        <dbReference type="SAM" id="Phobius"/>
    </source>
</evidence>
<evidence type="ECO:0000256" key="3">
    <source>
        <dbReference type="ARBA" id="ARBA00022448"/>
    </source>
</evidence>
<evidence type="ECO:0000256" key="8">
    <source>
        <dbReference type="ARBA" id="ARBA00023136"/>
    </source>
</evidence>
<dbReference type="Gene3D" id="1.10.3370.10">
    <property type="entry name" value="SecY subunit domain"/>
    <property type="match status" value="1"/>
</dbReference>
<evidence type="ECO:0000256" key="6">
    <source>
        <dbReference type="ARBA" id="ARBA00022989"/>
    </source>
</evidence>
<dbReference type="EMBL" id="GQ358203">
    <property type="protein sequence ID" value="ACT46803.1"/>
    <property type="molecule type" value="Genomic_DNA"/>
</dbReference>
<feature type="transmembrane region" description="Helical" evidence="10">
    <location>
        <begin position="47"/>
        <end position="66"/>
    </location>
</feature>
<keyword evidence="7" id="KW-0811">Translocation</keyword>
<dbReference type="NCBIfam" id="TIGR00967">
    <property type="entry name" value="3a0501s007"/>
    <property type="match status" value="1"/>
</dbReference>
<organism evidence="11">
    <name type="scientific">Cryptomonas paramaecium</name>
    <dbReference type="NCBI Taxonomy" id="2898"/>
    <lineage>
        <taxon>Eukaryota</taxon>
        <taxon>Cryptophyceae</taxon>
        <taxon>Cryptomonadales</taxon>
        <taxon>Cryptomonadaceae</taxon>
        <taxon>Cryptomonas</taxon>
    </lineage>
</organism>
<feature type="transmembrane region" description="Helical" evidence="10">
    <location>
        <begin position="7"/>
        <end position="27"/>
    </location>
</feature>
<dbReference type="InterPro" id="IPR002208">
    <property type="entry name" value="SecY/SEC61-alpha"/>
</dbReference>
<feature type="transmembrane region" description="Helical" evidence="10">
    <location>
        <begin position="348"/>
        <end position="366"/>
    </location>
</feature>
<evidence type="ECO:0000256" key="5">
    <source>
        <dbReference type="ARBA" id="ARBA00022927"/>
    </source>
</evidence>
<keyword evidence="3" id="KW-0813">Transport</keyword>
<evidence type="ECO:0000313" key="11">
    <source>
        <dbReference type="EMBL" id="ACT46803.1"/>
    </source>
</evidence>
<dbReference type="GO" id="GO:0015031">
    <property type="term" value="P:protein transport"/>
    <property type="evidence" value="ECO:0007669"/>
    <property type="project" value="UniProtKB-KW"/>
</dbReference>
<evidence type="ECO:0000256" key="2">
    <source>
        <dbReference type="ARBA" id="ARBA00005751"/>
    </source>
</evidence>
<dbReference type="AlphaFoldDB" id="D2ISB1"/>
<evidence type="ECO:0000256" key="9">
    <source>
        <dbReference type="RuleBase" id="RU004349"/>
    </source>
</evidence>
<dbReference type="GeneID" id="8715216"/>
<keyword evidence="4 10" id="KW-0812">Transmembrane</keyword>
<feature type="transmembrane region" description="Helical" evidence="10">
    <location>
        <begin position="133"/>
        <end position="152"/>
    </location>
</feature>
<feature type="transmembrane region" description="Helical" evidence="10">
    <location>
        <begin position="107"/>
        <end position="127"/>
    </location>
</feature>
<evidence type="ECO:0000256" key="1">
    <source>
        <dbReference type="ARBA" id="ARBA00004141"/>
    </source>
</evidence>
<dbReference type="InterPro" id="IPR023201">
    <property type="entry name" value="SecY_dom_sf"/>
</dbReference>
<keyword evidence="5" id="KW-0653">Protein transport</keyword>
<sequence>MDELLEKYVITLGLLILSRLGMFIPLPGIDYESFYSINRYNSALQNVITFSGHGLTFVGLFALGIVPHINASIFIQLVANLIPFLQNLQKEEGECGRRKLAQITRHLALVLAIIQSFGLSLWLKTYAIKPGSAFILGTCLSLSAGFMLNLWISEQITEKGIGDGPSLLIFVGIVSHVPRLLQHEVIPYVKNTNILKNITLGFLFLTMMAGVAIIHEGTNKILLISSKQLTKNKINTSANHIPFKVNHAGVTPIVLASTSLNLITSLCRSTNNRFMWLLTNFMPLVTFQKIISIVVYFLLVVGFSYSHGLLIVKPDEISKNLQKMETSIQGVRPGKDTTFFLRTKLQNFILLGSILLACIACMPLIIEITLETTMFRTFGPASLLISTGIILQTREQIRALLHSKNYSELMN</sequence>
<dbReference type="Pfam" id="PF00344">
    <property type="entry name" value="SecY"/>
    <property type="match status" value="1"/>
</dbReference>
<evidence type="ECO:0000256" key="4">
    <source>
        <dbReference type="ARBA" id="ARBA00022692"/>
    </source>
</evidence>
<dbReference type="PIRSF" id="PIRSF004557">
    <property type="entry name" value="SecY"/>
    <property type="match status" value="1"/>
</dbReference>
<proteinExistence type="inferred from homology"/>